<evidence type="ECO:0000313" key="4">
    <source>
        <dbReference type="Proteomes" id="UP000367750"/>
    </source>
</evidence>
<organism evidence="3 4">
    <name type="scientific">Paenibacillus spiritus</name>
    <dbReference type="NCBI Taxonomy" id="2496557"/>
    <lineage>
        <taxon>Bacteria</taxon>
        <taxon>Bacillati</taxon>
        <taxon>Bacillota</taxon>
        <taxon>Bacilli</taxon>
        <taxon>Bacillales</taxon>
        <taxon>Paenibacillaceae</taxon>
        <taxon>Paenibacillus</taxon>
    </lineage>
</organism>
<protein>
    <recommendedName>
        <fullName evidence="5">Copper amine oxidase N-terminal domain-containing protein</fullName>
    </recommendedName>
</protein>
<dbReference type="Proteomes" id="UP000367750">
    <property type="component" value="Unassembled WGS sequence"/>
</dbReference>
<keyword evidence="4" id="KW-1185">Reference proteome</keyword>
<feature type="signal peptide" evidence="2">
    <location>
        <begin position="1"/>
        <end position="30"/>
    </location>
</feature>
<evidence type="ECO:0000256" key="1">
    <source>
        <dbReference type="SAM" id="MobiDB-lite"/>
    </source>
</evidence>
<sequence length="189" mass="18864">MKRAWKLTTAAALLLGSVWGGSLLSNTASGAEVGNQPGTADDPVVTKSYVDQQIQKLLQGGSLPAAGTGTTATATPTATAKPSPTAAPTATATPGTSDGTSSVIVDVKPGQTLIASAGAEFIVRAGKAVIRSADANGVADLTDGKDLTNGQPAPSNHLLSFPRDGRGIAVQDGQKLGLVVMVRGGYTLK</sequence>
<evidence type="ECO:0000256" key="2">
    <source>
        <dbReference type="SAM" id="SignalP"/>
    </source>
</evidence>
<dbReference type="RefSeq" id="WP_150459498.1">
    <property type="nucleotide sequence ID" value="NZ_VYKK01000028.1"/>
</dbReference>
<gene>
    <name evidence="3" type="ORF">F4V43_17250</name>
</gene>
<name>A0A5J5FVX8_9BACL</name>
<dbReference type="EMBL" id="VYKK01000028">
    <property type="protein sequence ID" value="KAA8997999.1"/>
    <property type="molecule type" value="Genomic_DNA"/>
</dbReference>
<feature type="region of interest" description="Disordered" evidence="1">
    <location>
        <begin position="61"/>
        <end position="101"/>
    </location>
</feature>
<dbReference type="AlphaFoldDB" id="A0A5J5FVX8"/>
<dbReference type="OrthoDB" id="2381664at2"/>
<comment type="caution">
    <text evidence="3">The sequence shown here is derived from an EMBL/GenBank/DDBJ whole genome shotgun (WGS) entry which is preliminary data.</text>
</comment>
<reference evidence="3 4" key="1">
    <citation type="submission" date="2019-09" db="EMBL/GenBank/DDBJ databases">
        <title>Bacillus ochoae sp. nov., Paenibacillus whitsoniae sp. nov., Paenibacillus spiritus sp. nov. Isolated from the Mars Exploration Rover during spacecraft assembly.</title>
        <authorList>
            <person name="Seuylemezian A."/>
            <person name="Vaishampayan P."/>
        </authorList>
    </citation>
    <scope>NUCLEOTIDE SEQUENCE [LARGE SCALE GENOMIC DNA]</scope>
    <source>
        <strain evidence="3 4">MER_111</strain>
    </source>
</reference>
<feature type="chain" id="PRO_5023911245" description="Copper amine oxidase N-terminal domain-containing protein" evidence="2">
    <location>
        <begin position="31"/>
        <end position="189"/>
    </location>
</feature>
<evidence type="ECO:0000313" key="3">
    <source>
        <dbReference type="EMBL" id="KAA8997999.1"/>
    </source>
</evidence>
<keyword evidence="2" id="KW-0732">Signal</keyword>
<evidence type="ECO:0008006" key="5">
    <source>
        <dbReference type="Google" id="ProtNLM"/>
    </source>
</evidence>
<accession>A0A5J5FVX8</accession>
<proteinExistence type="predicted"/>